<evidence type="ECO:0000256" key="8">
    <source>
        <dbReference type="ARBA" id="ARBA00022692"/>
    </source>
</evidence>
<dbReference type="Pfam" id="PF02518">
    <property type="entry name" value="HATPase_c"/>
    <property type="match status" value="1"/>
</dbReference>
<evidence type="ECO:0000256" key="4">
    <source>
        <dbReference type="ARBA" id="ARBA00012438"/>
    </source>
</evidence>
<dbReference type="SMART" id="SM00388">
    <property type="entry name" value="HisKA"/>
    <property type="match status" value="1"/>
</dbReference>
<dbReference type="EMBL" id="CP003614">
    <property type="protein sequence ID" value="AFZ08706.1"/>
    <property type="molecule type" value="Genomic_DNA"/>
</dbReference>
<dbReference type="SUPFAM" id="SSF52172">
    <property type="entry name" value="CheY-like"/>
    <property type="match status" value="3"/>
</dbReference>
<dbReference type="eggNOG" id="COG2202">
    <property type="taxonomic scope" value="Bacteria"/>
</dbReference>
<dbReference type="CDD" id="cd00156">
    <property type="entry name" value="REC"/>
    <property type="match status" value="1"/>
</dbReference>
<accession>K9VL88</accession>
<evidence type="ECO:0000256" key="5">
    <source>
        <dbReference type="ARBA" id="ARBA00022475"/>
    </source>
</evidence>
<name>K9VL88_9CYAN</name>
<evidence type="ECO:0000313" key="26">
    <source>
        <dbReference type="Proteomes" id="UP000010478"/>
    </source>
</evidence>
<evidence type="ECO:0000256" key="12">
    <source>
        <dbReference type="ARBA" id="ARBA00022989"/>
    </source>
</evidence>
<feature type="domain" description="HPt" evidence="24">
    <location>
        <begin position="1032"/>
        <end position="1135"/>
    </location>
</feature>
<reference evidence="25 26" key="1">
    <citation type="submission" date="2012-05" db="EMBL/GenBank/DDBJ databases">
        <title>Finished chromosome of genome of Oscillatoria sp. PCC 7112.</title>
        <authorList>
            <consortium name="US DOE Joint Genome Institute"/>
            <person name="Gugger M."/>
            <person name="Coursin T."/>
            <person name="Rippka R."/>
            <person name="Tandeau De Marsac N."/>
            <person name="Huntemann M."/>
            <person name="Wei C.-L."/>
            <person name="Han J."/>
            <person name="Detter J.C."/>
            <person name="Han C."/>
            <person name="Tapia R."/>
            <person name="Davenport K."/>
            <person name="Daligault H."/>
            <person name="Erkkila T."/>
            <person name="Gu W."/>
            <person name="Munk A.C.C."/>
            <person name="Teshima H."/>
            <person name="Xu Y."/>
            <person name="Chain P."/>
            <person name="Chen A."/>
            <person name="Krypides N."/>
            <person name="Mavromatis K."/>
            <person name="Markowitz V."/>
            <person name="Szeto E."/>
            <person name="Ivanova N."/>
            <person name="Mikhailova N."/>
            <person name="Ovchinnikova G."/>
            <person name="Pagani I."/>
            <person name="Pati A."/>
            <person name="Goodwin L."/>
            <person name="Peters L."/>
            <person name="Pitluck S."/>
            <person name="Woyke T."/>
            <person name="Kerfeld C."/>
        </authorList>
    </citation>
    <scope>NUCLEOTIDE SEQUENCE [LARGE SCALE GENOMIC DNA]</scope>
    <source>
        <strain evidence="25 26">PCC 7112</strain>
    </source>
</reference>
<dbReference type="InterPro" id="IPR036097">
    <property type="entry name" value="HisK_dim/P_sf"/>
</dbReference>
<dbReference type="SMART" id="SM00448">
    <property type="entry name" value="REC"/>
    <property type="match status" value="3"/>
</dbReference>
<feature type="modified residue" description="4-aspartylphosphate" evidence="19">
    <location>
        <position position="94"/>
    </location>
</feature>
<evidence type="ECO:0000259" key="22">
    <source>
        <dbReference type="PROSITE" id="PS50112"/>
    </source>
</evidence>
<evidence type="ECO:0000259" key="23">
    <source>
        <dbReference type="PROSITE" id="PS50113"/>
    </source>
</evidence>
<dbReference type="InterPro" id="IPR008207">
    <property type="entry name" value="Sig_transdc_His_kin_Hpt_dom"/>
</dbReference>
<evidence type="ECO:0000256" key="10">
    <source>
        <dbReference type="ARBA" id="ARBA00022777"/>
    </source>
</evidence>
<dbReference type="PROSITE" id="PS50113">
    <property type="entry name" value="PAC"/>
    <property type="match status" value="1"/>
</dbReference>
<feature type="modified residue" description="Phosphohistidine" evidence="18">
    <location>
        <position position="1071"/>
    </location>
</feature>
<dbReference type="InterPro" id="IPR036641">
    <property type="entry name" value="HPT_dom_sf"/>
</dbReference>
<evidence type="ECO:0000256" key="14">
    <source>
        <dbReference type="ARBA" id="ARBA00023136"/>
    </source>
</evidence>
<dbReference type="InterPro" id="IPR013656">
    <property type="entry name" value="PAS_4"/>
</dbReference>
<keyword evidence="26" id="KW-1185">Reference proteome</keyword>
<evidence type="ECO:0000259" key="20">
    <source>
        <dbReference type="PROSITE" id="PS50109"/>
    </source>
</evidence>
<keyword evidence="8" id="KW-0812">Transmembrane</keyword>
<keyword evidence="11" id="KW-0067">ATP-binding</keyword>
<evidence type="ECO:0000313" key="25">
    <source>
        <dbReference type="EMBL" id="AFZ08706.1"/>
    </source>
</evidence>
<feature type="domain" description="PAS" evidence="22">
    <location>
        <begin position="179"/>
        <end position="251"/>
    </location>
</feature>
<evidence type="ECO:0000256" key="19">
    <source>
        <dbReference type="PROSITE-ProRule" id="PRU00169"/>
    </source>
</evidence>
<feature type="domain" description="Histidine kinase" evidence="20">
    <location>
        <begin position="442"/>
        <end position="668"/>
    </location>
</feature>
<keyword evidence="12" id="KW-1133">Transmembrane helix</keyword>
<dbReference type="SUPFAM" id="SSF47226">
    <property type="entry name" value="Histidine-containing phosphotransfer domain, HPT domain"/>
    <property type="match status" value="1"/>
</dbReference>
<dbReference type="PANTHER" id="PTHR45339:SF1">
    <property type="entry name" value="HYBRID SIGNAL TRANSDUCTION HISTIDINE KINASE J"/>
    <property type="match status" value="1"/>
</dbReference>
<dbReference type="InterPro" id="IPR000014">
    <property type="entry name" value="PAS"/>
</dbReference>
<protein>
    <recommendedName>
        <fullName evidence="17">Circadian input-output histidine kinase CikA</fullName>
        <ecNumber evidence="4">2.7.13.3</ecNumber>
    </recommendedName>
    <alternativeName>
        <fullName evidence="16">Sensory/regulatory protein RpfC</fullName>
    </alternativeName>
</protein>
<organism evidence="25 26">
    <name type="scientific">Phormidium nigroviride PCC 7112</name>
    <dbReference type="NCBI Taxonomy" id="179408"/>
    <lineage>
        <taxon>Bacteria</taxon>
        <taxon>Bacillati</taxon>
        <taxon>Cyanobacteriota</taxon>
        <taxon>Cyanophyceae</taxon>
        <taxon>Oscillatoriophycideae</taxon>
        <taxon>Oscillatoriales</taxon>
        <taxon>Oscillatoriaceae</taxon>
        <taxon>Phormidium</taxon>
    </lineage>
</organism>
<dbReference type="InterPro" id="IPR036890">
    <property type="entry name" value="HATPase_C_sf"/>
</dbReference>
<keyword evidence="5" id="KW-1003">Cell membrane</keyword>
<dbReference type="InterPro" id="IPR001789">
    <property type="entry name" value="Sig_transdc_resp-reg_receiver"/>
</dbReference>
<keyword evidence="9" id="KW-0547">Nucleotide-binding</keyword>
<dbReference type="SUPFAM" id="SSF55874">
    <property type="entry name" value="ATPase domain of HSP90 chaperone/DNA topoisomerase II/histidine kinase"/>
    <property type="match status" value="1"/>
</dbReference>
<dbReference type="InterPro" id="IPR003594">
    <property type="entry name" value="HATPase_dom"/>
</dbReference>
<feature type="domain" description="PAC" evidence="23">
    <location>
        <begin position="254"/>
        <end position="306"/>
    </location>
</feature>
<dbReference type="EC" id="2.7.13.3" evidence="4"/>
<dbReference type="Pfam" id="PF00512">
    <property type="entry name" value="HisKA"/>
    <property type="match status" value="1"/>
</dbReference>
<evidence type="ECO:0000256" key="3">
    <source>
        <dbReference type="ARBA" id="ARBA00006402"/>
    </source>
</evidence>
<dbReference type="PROSITE" id="PS50894">
    <property type="entry name" value="HPT"/>
    <property type="match status" value="1"/>
</dbReference>
<dbReference type="InterPro" id="IPR004358">
    <property type="entry name" value="Sig_transdc_His_kin-like_C"/>
</dbReference>
<dbReference type="RefSeq" id="WP_015177948.1">
    <property type="nucleotide sequence ID" value="NC_019729.1"/>
</dbReference>
<dbReference type="InterPro" id="IPR035965">
    <property type="entry name" value="PAS-like_dom_sf"/>
</dbReference>
<evidence type="ECO:0000256" key="15">
    <source>
        <dbReference type="ARBA" id="ARBA00064003"/>
    </source>
</evidence>
<dbReference type="InterPro" id="IPR013655">
    <property type="entry name" value="PAS_fold_3"/>
</dbReference>
<dbReference type="Gene3D" id="3.40.50.2300">
    <property type="match status" value="3"/>
</dbReference>
<dbReference type="InterPro" id="IPR001610">
    <property type="entry name" value="PAC"/>
</dbReference>
<dbReference type="InterPro" id="IPR005467">
    <property type="entry name" value="His_kinase_dom"/>
</dbReference>
<dbReference type="FunFam" id="1.10.287.130:FF:000002">
    <property type="entry name" value="Two-component osmosensing histidine kinase"/>
    <property type="match status" value="1"/>
</dbReference>
<dbReference type="CDD" id="cd17546">
    <property type="entry name" value="REC_hyHK_CKI1_RcsC-like"/>
    <property type="match status" value="1"/>
</dbReference>
<dbReference type="PROSITE" id="PS50110">
    <property type="entry name" value="RESPONSE_REGULATORY"/>
    <property type="match status" value="3"/>
</dbReference>
<feature type="modified residue" description="4-aspartylphosphate" evidence="19">
    <location>
        <position position="745"/>
    </location>
</feature>
<dbReference type="Gene3D" id="3.30.450.20">
    <property type="entry name" value="PAS domain"/>
    <property type="match status" value="2"/>
</dbReference>
<dbReference type="GO" id="GO:0005524">
    <property type="term" value="F:ATP binding"/>
    <property type="evidence" value="ECO:0007669"/>
    <property type="project" value="UniProtKB-KW"/>
</dbReference>
<dbReference type="Gene3D" id="3.30.565.10">
    <property type="entry name" value="Histidine kinase-like ATPase, C-terminal domain"/>
    <property type="match status" value="1"/>
</dbReference>
<dbReference type="SUPFAM" id="SSF55785">
    <property type="entry name" value="PYP-like sensor domain (PAS domain)"/>
    <property type="match status" value="2"/>
</dbReference>
<evidence type="ECO:0000256" key="9">
    <source>
        <dbReference type="ARBA" id="ARBA00022741"/>
    </source>
</evidence>
<dbReference type="Pfam" id="PF08448">
    <property type="entry name" value="PAS_4"/>
    <property type="match status" value="1"/>
</dbReference>
<evidence type="ECO:0000256" key="17">
    <source>
        <dbReference type="ARBA" id="ARBA00074306"/>
    </source>
</evidence>
<dbReference type="PROSITE" id="PS50109">
    <property type="entry name" value="HIS_KIN"/>
    <property type="match status" value="1"/>
</dbReference>
<dbReference type="eggNOG" id="COG2205">
    <property type="taxonomic scope" value="Bacteria"/>
</dbReference>
<evidence type="ECO:0000256" key="2">
    <source>
        <dbReference type="ARBA" id="ARBA00004651"/>
    </source>
</evidence>
<keyword evidence="7" id="KW-0808">Transferase</keyword>
<keyword evidence="14" id="KW-0472">Membrane</keyword>
<sequence>MDKILTILIVDDDAVDRMAIKRSLKSAGVSAEVTEAEDCADALAKLSVCKNSTQATAKLSKHNKSQPLREVEETEKGRLLNQIFESKFDCVLLDYGLPDGDGLSLVKNLREAGLKVPLIVLTGQGDEQIAVELMKAGASDYIAKNKLSPDSLSRSLYNAMRVYRAEYKAFHTSQKLKESEERYRLVLEGVNDGIWDWDLSKNEVYWNDRLLEIIGLSRQQFGRTMEALYNRLHPDDKEGIVAAIAAHLEQEIDYNVEFRLLHSNGVYRYCTSQGKAQRNSQGKPLRMAGMISDITERKQAEDALERERQQLRQIITCVPVAMAMFDTQMRYMANSKKWISQFNLKLPSLNNFSHYELFPDTPNRWKVMYQEVLKGQVVSVSEDAWERADGSVLYLRWAAHPWYDPDEKVGGIVMVADKINELVEARETALEASRVKSQFLANMSHEIRTPMNGVLAMAQLLLRAPLEQKQRDCIQTIYRSAEHLLNVINDILDFSKIEAGEMRLEKYNFDLDSCLESVIEILAHLAEEKGIELNILVDSSVPRKLVGDSGRLKQVLLNLTGNAIKFTDRGQVLVHVTVKQGNRLADGRQEARLLFSVRDTGIGISAQGQTKLFQSFSQVDDSPTRPYGGTGLGLAICKQLVEMMGGDIGVRSLLGSGATFWFTVPLEKQLPVEPHDPELAGKKLLVVSGSALRRAAVRSLAQSWGARCDEAETAAEALSWLKNARGGISQHSGEGGKSWDVVLVDLQMPELDAEEFAGKVRSTSTVGSLIAMTALREQPKAEALCSHGFNGYLIEPVRPSRLLETLLAAVKGTGYFGRLEAANSCKLPPVNSEYATPNSPSSLRILLAEDHPINQQVLVQQLAVLGYQADCVVNGQEALDLLAKKSYDLVLMDCQMPVLDGYKTAQKLREIEGSDRHTFVMALTAHAMPGEREKCLAAGMDDYLSKPVDLDALAAALKKYEALNVQGENKYGVKSINSENQSQLATNYTEVVEKAQVVPLPTPRAIALETWEHRDYDGLFDKSRLEQLGRVNIKLPERLLQAFVAGAQADVAAAKIAVEAKDWQAVEYQAHRLKGTSANVGVALMSDLAAQLEDQARSFQSEPPEVELLNMERVENLLVSLFSHLARVQEFVETRMFG</sequence>
<evidence type="ECO:0000256" key="6">
    <source>
        <dbReference type="ARBA" id="ARBA00022553"/>
    </source>
</evidence>
<dbReference type="SMART" id="SM00073">
    <property type="entry name" value="HPT"/>
    <property type="match status" value="1"/>
</dbReference>
<dbReference type="PRINTS" id="PR00344">
    <property type="entry name" value="BCTRLSENSOR"/>
</dbReference>
<dbReference type="AlphaFoldDB" id="K9VL88"/>
<evidence type="ECO:0000256" key="11">
    <source>
        <dbReference type="ARBA" id="ARBA00022840"/>
    </source>
</evidence>
<dbReference type="Proteomes" id="UP000010478">
    <property type="component" value="Chromosome"/>
</dbReference>
<dbReference type="GO" id="GO:0000155">
    <property type="term" value="F:phosphorelay sensor kinase activity"/>
    <property type="evidence" value="ECO:0007669"/>
    <property type="project" value="InterPro"/>
</dbReference>
<dbReference type="KEGG" id="oni:Osc7112_4398"/>
<keyword evidence="13" id="KW-0902">Two-component regulatory system</keyword>
<evidence type="ECO:0000259" key="24">
    <source>
        <dbReference type="PROSITE" id="PS50894"/>
    </source>
</evidence>
<gene>
    <name evidence="25" type="ORF">Osc7112_4398</name>
</gene>
<dbReference type="SMART" id="SM00387">
    <property type="entry name" value="HATPase_c"/>
    <property type="match status" value="1"/>
</dbReference>
<dbReference type="NCBIfam" id="TIGR00229">
    <property type="entry name" value="sensory_box"/>
    <property type="match status" value="2"/>
</dbReference>
<dbReference type="STRING" id="179408.Osc7112_4398"/>
<comment type="similarity">
    <text evidence="3">In the N-terminal section; belongs to the phytochrome family.</text>
</comment>
<dbReference type="SMART" id="SM00091">
    <property type="entry name" value="PAS"/>
    <property type="match status" value="2"/>
</dbReference>
<evidence type="ECO:0000259" key="21">
    <source>
        <dbReference type="PROSITE" id="PS50110"/>
    </source>
</evidence>
<evidence type="ECO:0000256" key="18">
    <source>
        <dbReference type="PROSITE-ProRule" id="PRU00110"/>
    </source>
</evidence>
<dbReference type="eggNOG" id="COG0784">
    <property type="taxonomic scope" value="Bacteria"/>
</dbReference>
<dbReference type="Pfam" id="PF01627">
    <property type="entry name" value="Hpt"/>
    <property type="match status" value="1"/>
</dbReference>
<dbReference type="eggNOG" id="COG2198">
    <property type="taxonomic scope" value="Bacteria"/>
</dbReference>
<dbReference type="SUPFAM" id="SSF47384">
    <property type="entry name" value="Homodimeric domain of signal transducing histidine kinase"/>
    <property type="match status" value="1"/>
</dbReference>
<comment type="subunit">
    <text evidence="15">At low DSF concentrations, interacts with RpfF.</text>
</comment>
<dbReference type="FunFam" id="3.30.565.10:FF:000010">
    <property type="entry name" value="Sensor histidine kinase RcsC"/>
    <property type="match status" value="1"/>
</dbReference>
<evidence type="ECO:0000256" key="13">
    <source>
        <dbReference type="ARBA" id="ARBA00023012"/>
    </source>
</evidence>
<feature type="domain" description="Response regulatory" evidence="21">
    <location>
        <begin position="844"/>
        <end position="961"/>
    </location>
</feature>
<dbReference type="InterPro" id="IPR003661">
    <property type="entry name" value="HisK_dim/P_dom"/>
</dbReference>
<dbReference type="PROSITE" id="PS50112">
    <property type="entry name" value="PAS"/>
    <property type="match status" value="1"/>
</dbReference>
<comment type="catalytic activity">
    <reaction evidence="1">
        <text>ATP + protein L-histidine = ADP + protein N-phospho-L-histidine.</text>
        <dbReference type="EC" id="2.7.13.3"/>
    </reaction>
</comment>
<dbReference type="CDD" id="cd00088">
    <property type="entry name" value="HPT"/>
    <property type="match status" value="1"/>
</dbReference>
<evidence type="ECO:0000256" key="1">
    <source>
        <dbReference type="ARBA" id="ARBA00000085"/>
    </source>
</evidence>
<keyword evidence="10 25" id="KW-0418">Kinase</keyword>
<dbReference type="SMART" id="SM00086">
    <property type="entry name" value="PAC"/>
    <property type="match status" value="2"/>
</dbReference>
<dbReference type="GO" id="GO:0005886">
    <property type="term" value="C:plasma membrane"/>
    <property type="evidence" value="ECO:0007669"/>
    <property type="project" value="UniProtKB-SubCell"/>
</dbReference>
<dbReference type="CDD" id="cd00130">
    <property type="entry name" value="PAS"/>
    <property type="match status" value="1"/>
</dbReference>
<dbReference type="Pfam" id="PF08447">
    <property type="entry name" value="PAS_3"/>
    <property type="match status" value="1"/>
</dbReference>
<feature type="domain" description="Response regulatory" evidence="21">
    <location>
        <begin position="683"/>
        <end position="810"/>
    </location>
</feature>
<dbReference type="InterPro" id="IPR000700">
    <property type="entry name" value="PAS-assoc_C"/>
</dbReference>
<dbReference type="CDD" id="cd00082">
    <property type="entry name" value="HisKA"/>
    <property type="match status" value="1"/>
</dbReference>
<dbReference type="InterPro" id="IPR011006">
    <property type="entry name" value="CheY-like_superfamily"/>
</dbReference>
<feature type="domain" description="Response regulatory" evidence="21">
    <location>
        <begin position="6"/>
        <end position="159"/>
    </location>
</feature>
<dbReference type="CDD" id="cd16922">
    <property type="entry name" value="HATPase_EvgS-ArcB-TorS-like"/>
    <property type="match status" value="1"/>
</dbReference>
<comment type="subcellular location">
    <subcellularLocation>
        <location evidence="2">Cell membrane</location>
        <topology evidence="2">Multi-pass membrane protein</topology>
    </subcellularLocation>
</comment>
<keyword evidence="6 19" id="KW-0597">Phosphoprotein</keyword>
<feature type="modified residue" description="4-aspartylphosphate" evidence="19">
    <location>
        <position position="893"/>
    </location>
</feature>
<proteinExistence type="inferred from homology"/>
<evidence type="ECO:0000256" key="7">
    <source>
        <dbReference type="ARBA" id="ARBA00022679"/>
    </source>
</evidence>
<dbReference type="HOGENOM" id="CLU_278091_0_0_3"/>
<dbReference type="Gene3D" id="1.20.120.160">
    <property type="entry name" value="HPT domain"/>
    <property type="match status" value="1"/>
</dbReference>
<dbReference type="PANTHER" id="PTHR45339">
    <property type="entry name" value="HYBRID SIGNAL TRANSDUCTION HISTIDINE KINASE J"/>
    <property type="match status" value="1"/>
</dbReference>
<dbReference type="Gene3D" id="1.10.287.130">
    <property type="match status" value="1"/>
</dbReference>
<dbReference type="OrthoDB" id="5389090at2"/>
<dbReference type="Pfam" id="PF00072">
    <property type="entry name" value="Response_reg"/>
    <property type="match status" value="3"/>
</dbReference>
<evidence type="ECO:0000256" key="16">
    <source>
        <dbReference type="ARBA" id="ARBA00068150"/>
    </source>
</evidence>